<keyword evidence="1" id="KW-0472">Membrane</keyword>
<dbReference type="KEGG" id="emar:D1013_16610"/>
<evidence type="ECO:0000313" key="2">
    <source>
        <dbReference type="EMBL" id="AYN68884.1"/>
    </source>
</evidence>
<feature type="transmembrane region" description="Helical" evidence="1">
    <location>
        <begin position="68"/>
        <end position="87"/>
    </location>
</feature>
<keyword evidence="1" id="KW-1133">Transmembrane helix</keyword>
<dbReference type="AlphaFoldDB" id="A0A3G2L9G4"/>
<feature type="transmembrane region" description="Helical" evidence="1">
    <location>
        <begin position="44"/>
        <end position="61"/>
    </location>
</feature>
<gene>
    <name evidence="2" type="ORF">D1013_16610</name>
</gene>
<name>A0A3G2L9G4_9FLAO</name>
<accession>A0A3G2L9G4</accession>
<dbReference type="EMBL" id="CP032050">
    <property type="protein sequence ID" value="AYN68884.1"/>
    <property type="molecule type" value="Genomic_DNA"/>
</dbReference>
<dbReference type="OrthoDB" id="839906at2"/>
<keyword evidence="3" id="KW-1185">Reference proteome</keyword>
<evidence type="ECO:0000313" key="3">
    <source>
        <dbReference type="Proteomes" id="UP000276309"/>
    </source>
</evidence>
<protein>
    <recommendedName>
        <fullName evidence="4">DUF3325 domain-containing protein</fullName>
    </recommendedName>
</protein>
<sequence>MWSLKIVLIFSGFYLNYCSSNKVNPKNNFGVETWIKEKGRTFKYIGLGILVLALIISINFLGLGSGIFIYSILLMTIGSLVILLAPLHMITPIRLGLFLALLVTFENLYS</sequence>
<reference evidence="2 3" key="1">
    <citation type="submission" date="2018-08" db="EMBL/GenBank/DDBJ databases">
        <title>The reduced genetic potential of extracellular carbohydrate catabolism in Euzebyella marina RN62, a Flavobacteriia bacterium isolated from the hadal water.</title>
        <authorList>
            <person name="Xue C."/>
        </authorList>
    </citation>
    <scope>NUCLEOTIDE SEQUENCE [LARGE SCALE GENOMIC DNA]</scope>
    <source>
        <strain evidence="2 3">RN62</strain>
    </source>
</reference>
<evidence type="ECO:0008006" key="4">
    <source>
        <dbReference type="Google" id="ProtNLM"/>
    </source>
</evidence>
<proteinExistence type="predicted"/>
<keyword evidence="1" id="KW-0812">Transmembrane</keyword>
<evidence type="ECO:0000256" key="1">
    <source>
        <dbReference type="SAM" id="Phobius"/>
    </source>
</evidence>
<organism evidence="2 3">
    <name type="scientific">Euzebyella marina</name>
    <dbReference type="NCBI Taxonomy" id="1761453"/>
    <lineage>
        <taxon>Bacteria</taxon>
        <taxon>Pseudomonadati</taxon>
        <taxon>Bacteroidota</taxon>
        <taxon>Flavobacteriia</taxon>
        <taxon>Flavobacteriales</taxon>
        <taxon>Flavobacteriaceae</taxon>
        <taxon>Euzebyella</taxon>
    </lineage>
</organism>
<dbReference type="Proteomes" id="UP000276309">
    <property type="component" value="Chromosome"/>
</dbReference>